<proteinExistence type="predicted"/>
<dbReference type="EMBL" id="JAPMLT010000009">
    <property type="protein sequence ID" value="MCX7571262.1"/>
    <property type="molecule type" value="Genomic_DNA"/>
</dbReference>
<name>A0ABT3X2X1_9BACL</name>
<dbReference type="InterPro" id="IPR036013">
    <property type="entry name" value="Band_7/SPFH_dom_sf"/>
</dbReference>
<comment type="caution">
    <text evidence="3">The sequence shown here is derived from an EMBL/GenBank/DDBJ whole genome shotgun (WGS) entry which is preliminary data.</text>
</comment>
<keyword evidence="1" id="KW-1133">Transmembrane helix</keyword>
<reference evidence="3 4" key="1">
    <citation type="submission" date="2022-11" db="EMBL/GenBank/DDBJ databases">
        <title>Study of microbial diversity in lake waters.</title>
        <authorList>
            <person name="Zhang J."/>
        </authorList>
    </citation>
    <scope>NUCLEOTIDE SEQUENCE [LARGE SCALE GENOMIC DNA]</scope>
    <source>
        <strain evidence="3 4">DT12</strain>
    </source>
</reference>
<dbReference type="CDD" id="cd03402">
    <property type="entry name" value="SPFH_like_u2"/>
    <property type="match status" value="1"/>
</dbReference>
<dbReference type="Gene3D" id="3.30.479.30">
    <property type="entry name" value="Band 7 domain"/>
    <property type="match status" value="1"/>
</dbReference>
<accession>A0ABT3X2X1</accession>
<dbReference type="InterPro" id="IPR001107">
    <property type="entry name" value="Band_7"/>
</dbReference>
<evidence type="ECO:0000259" key="2">
    <source>
        <dbReference type="SMART" id="SM00244"/>
    </source>
</evidence>
<dbReference type="Proteomes" id="UP001208017">
    <property type="component" value="Unassembled WGS sequence"/>
</dbReference>
<organism evidence="3 4">
    <name type="scientific">Tumebacillus lacus</name>
    <dbReference type="NCBI Taxonomy" id="2995335"/>
    <lineage>
        <taxon>Bacteria</taxon>
        <taxon>Bacillati</taxon>
        <taxon>Bacillota</taxon>
        <taxon>Bacilli</taxon>
        <taxon>Bacillales</taxon>
        <taxon>Alicyclobacillaceae</taxon>
        <taxon>Tumebacillus</taxon>
    </lineage>
</organism>
<evidence type="ECO:0000313" key="3">
    <source>
        <dbReference type="EMBL" id="MCX7571262.1"/>
    </source>
</evidence>
<dbReference type="PANTHER" id="PTHR43446:SF1">
    <property type="entry name" value="BAND 7 DOMAIN-CONTAINING PROTEIN"/>
    <property type="match status" value="1"/>
</dbReference>
<feature type="transmembrane region" description="Helical" evidence="1">
    <location>
        <begin position="34"/>
        <end position="54"/>
    </location>
</feature>
<dbReference type="PANTHER" id="PTHR43446">
    <property type="entry name" value="MEMBRANE PROTEIN-RELATED"/>
    <property type="match status" value="1"/>
</dbReference>
<protein>
    <submittedName>
        <fullName evidence="3">SPFH domain-containing protein</fullName>
    </submittedName>
</protein>
<dbReference type="Pfam" id="PF01145">
    <property type="entry name" value="Band_7"/>
    <property type="match status" value="1"/>
</dbReference>
<evidence type="ECO:0000313" key="4">
    <source>
        <dbReference type="Proteomes" id="UP001208017"/>
    </source>
</evidence>
<sequence length="280" mass="30377">MQEKKVWAINGFVGILVVLALLAGGGLMVLSEQLVIGGALAVIGLVAASGIVVVQPNQAYVITLFGRYLGSIREAGLWWTVPLTMRQKVSLRVRNFNSKQLKVNDVDGNPIEIAAVVVFKVTDSVKALLEVDNYEQFVEIQSETALRHITTYYPYDSHGNDGMSLRGNSDEVADVLQQDLQRRLSVAGVEVIEARLTHLAYSPEIAQAMLQRQQAAAILAARSIIIEGAVGLVQEAISKIQADDVVELDEERKAAMINNLLVAIVSDRGTQPIVNAGSLY</sequence>
<dbReference type="SMART" id="SM00244">
    <property type="entry name" value="PHB"/>
    <property type="match status" value="1"/>
</dbReference>
<keyword evidence="1" id="KW-0472">Membrane</keyword>
<feature type="transmembrane region" description="Helical" evidence="1">
    <location>
        <begin position="7"/>
        <end position="28"/>
    </location>
</feature>
<gene>
    <name evidence="3" type="ORF">OS242_15020</name>
</gene>
<evidence type="ECO:0000256" key="1">
    <source>
        <dbReference type="SAM" id="Phobius"/>
    </source>
</evidence>
<dbReference type="SUPFAM" id="SSF117892">
    <property type="entry name" value="Band 7/SPFH domain"/>
    <property type="match status" value="1"/>
</dbReference>
<keyword evidence="1" id="KW-0812">Transmembrane</keyword>
<keyword evidence="4" id="KW-1185">Reference proteome</keyword>
<feature type="domain" description="Band 7" evidence="2">
    <location>
        <begin position="49"/>
        <end position="213"/>
    </location>
</feature>
<dbReference type="RefSeq" id="WP_267152504.1">
    <property type="nucleotide sequence ID" value="NZ_JAPMLT010000009.1"/>
</dbReference>